<dbReference type="Gene3D" id="2.60.40.2620">
    <property type="entry name" value="Fimbrillin-like"/>
    <property type="match status" value="1"/>
</dbReference>
<reference evidence="2 3" key="1">
    <citation type="submission" date="2020-08" db="EMBL/GenBank/DDBJ databases">
        <title>Genome public.</title>
        <authorList>
            <person name="Liu C."/>
            <person name="Sun Q."/>
        </authorList>
    </citation>
    <scope>NUCLEOTIDE SEQUENCE [LARGE SCALE GENOMIC DNA]</scope>
    <source>
        <strain evidence="2 3">NSJ-79</strain>
    </source>
</reference>
<protein>
    <submittedName>
        <fullName evidence="2">Fimbrillin family protein</fullName>
    </submittedName>
</protein>
<dbReference type="EMBL" id="JACOOJ010000003">
    <property type="protein sequence ID" value="MBC5631753.1"/>
    <property type="molecule type" value="Genomic_DNA"/>
</dbReference>
<evidence type="ECO:0000313" key="3">
    <source>
        <dbReference type="Proteomes" id="UP000651475"/>
    </source>
</evidence>
<dbReference type="CDD" id="cd13121">
    <property type="entry name" value="BF2867_like_C"/>
    <property type="match status" value="1"/>
</dbReference>
<dbReference type="Proteomes" id="UP000651475">
    <property type="component" value="Unassembled WGS sequence"/>
</dbReference>
<dbReference type="CDD" id="cd13120">
    <property type="entry name" value="BF2867_like_N"/>
    <property type="match status" value="1"/>
</dbReference>
<dbReference type="Gene3D" id="2.60.40.2630">
    <property type="match status" value="1"/>
</dbReference>
<feature type="chain" id="PRO_5046500601" evidence="1">
    <location>
        <begin position="19"/>
        <end position="318"/>
    </location>
</feature>
<evidence type="ECO:0000256" key="1">
    <source>
        <dbReference type="SAM" id="SignalP"/>
    </source>
</evidence>
<dbReference type="PROSITE" id="PS51257">
    <property type="entry name" value="PROKAR_LIPOPROTEIN"/>
    <property type="match status" value="1"/>
</dbReference>
<dbReference type="Pfam" id="PF13149">
    <property type="entry name" value="Mfa_like_1"/>
    <property type="match status" value="1"/>
</dbReference>
<dbReference type="InterPro" id="IPR042278">
    <property type="entry name" value="Mfa-like_1_N"/>
</dbReference>
<dbReference type="InterPro" id="IPR025049">
    <property type="entry name" value="Mfa-like_1"/>
</dbReference>
<name>A0ABR7DK36_9BACT</name>
<sequence>MKSLALSMLAIASMAAMSSCSSENDPVDEIDKGKDPIAISFGQNIAIYTKAPFTENALATGSKIGLWATEYTESSAWAATNKCDNKQLNVTAGGITFEGENVYYSKVPNTMYDFYAYAPLAEAGNGLTVNAASAGTAPTIGITLGATPDAQTDLMYATPLTGKTAQSDAYNLVFNHALAQVKFTIYKDANATLSSLTAISVNTKSTSTMSLIDGSFTSATGELAMTPLTSSETAVTIGSDESSKTSAGKAIMVIPEENVIGEVTFTIDGDNYTFTPQDVTLEKGKITTIDVKVTATGLSFTQSVTTWEDQGNHGTGEI</sequence>
<evidence type="ECO:0000313" key="2">
    <source>
        <dbReference type="EMBL" id="MBC5631753.1"/>
    </source>
</evidence>
<comment type="caution">
    <text evidence="2">The sequence shown here is derived from an EMBL/GenBank/DDBJ whole genome shotgun (WGS) entry which is preliminary data.</text>
</comment>
<accession>A0ABR7DK36</accession>
<gene>
    <name evidence="2" type="ORF">H8S65_03020</name>
</gene>
<feature type="signal peptide" evidence="1">
    <location>
        <begin position="1"/>
        <end position="18"/>
    </location>
</feature>
<organism evidence="2 3">
    <name type="scientific">Parabacteroides hominis</name>
    <dbReference type="NCBI Taxonomy" id="2763057"/>
    <lineage>
        <taxon>Bacteria</taxon>
        <taxon>Pseudomonadati</taxon>
        <taxon>Bacteroidota</taxon>
        <taxon>Bacteroidia</taxon>
        <taxon>Bacteroidales</taxon>
        <taxon>Tannerellaceae</taxon>
        <taxon>Parabacteroides</taxon>
    </lineage>
</organism>
<keyword evidence="3" id="KW-1185">Reference proteome</keyword>
<proteinExistence type="predicted"/>
<dbReference type="RefSeq" id="WP_186928485.1">
    <property type="nucleotide sequence ID" value="NZ_JACOOJ010000003.1"/>
</dbReference>
<keyword evidence="1" id="KW-0732">Signal</keyword>